<keyword evidence="3" id="KW-1185">Reference proteome</keyword>
<reference evidence="2" key="1">
    <citation type="submission" date="2016-12" db="EMBL/GenBank/DDBJ databases">
        <title>The genomes of Aspergillus section Nigri reveals drivers in fungal speciation.</title>
        <authorList>
            <consortium name="DOE Joint Genome Institute"/>
            <person name="Vesth T.C."/>
            <person name="Nybo J."/>
            <person name="Theobald S."/>
            <person name="Brandl J."/>
            <person name="Frisvad J.C."/>
            <person name="Nielsen K.F."/>
            <person name="Lyhne E.K."/>
            <person name="Kogle M.E."/>
            <person name="Kuo A."/>
            <person name="Riley R."/>
            <person name="Clum A."/>
            <person name="Nolan M."/>
            <person name="Lipzen A."/>
            <person name="Salamov A."/>
            <person name="Henrissat B."/>
            <person name="Wiebenga A."/>
            <person name="De vries R.P."/>
            <person name="Grigoriev I.V."/>
            <person name="Mortensen U.H."/>
            <person name="Andersen M.R."/>
            <person name="Baker S.E."/>
        </authorList>
    </citation>
    <scope>NUCLEOTIDE SEQUENCE</scope>
    <source>
        <strain evidence="2">IBT 28561</strain>
    </source>
</reference>
<accession>A0A2I1CV56</accession>
<dbReference type="RefSeq" id="XP_024690096.1">
    <property type="nucleotide sequence ID" value="XM_024841978.1"/>
</dbReference>
<evidence type="ECO:0000313" key="2">
    <source>
        <dbReference type="EMBL" id="PKY01502.1"/>
    </source>
</evidence>
<dbReference type="GeneID" id="36549507"/>
<gene>
    <name evidence="2" type="ORF">P168DRAFT_50202</name>
</gene>
<evidence type="ECO:0000313" key="3">
    <source>
        <dbReference type="Proteomes" id="UP000234254"/>
    </source>
</evidence>
<name>A0A2I1CV56_ASPC2</name>
<keyword evidence="1" id="KW-0472">Membrane</keyword>
<dbReference type="AlphaFoldDB" id="A0A2I1CV56"/>
<dbReference type="EMBL" id="MSFM01000011">
    <property type="protein sequence ID" value="PKY01502.1"/>
    <property type="molecule type" value="Genomic_DNA"/>
</dbReference>
<dbReference type="Proteomes" id="UP000234254">
    <property type="component" value="Unassembled WGS sequence"/>
</dbReference>
<keyword evidence="1" id="KW-0812">Transmembrane</keyword>
<feature type="transmembrane region" description="Helical" evidence="1">
    <location>
        <begin position="21"/>
        <end position="46"/>
    </location>
</feature>
<evidence type="ECO:0000256" key="1">
    <source>
        <dbReference type="SAM" id="Phobius"/>
    </source>
</evidence>
<protein>
    <submittedName>
        <fullName evidence="2">Uncharacterized protein</fullName>
    </submittedName>
</protein>
<comment type="caution">
    <text evidence="2">The sequence shown here is derived from an EMBL/GenBank/DDBJ whole genome shotgun (WGS) entry which is preliminary data.</text>
</comment>
<proteinExistence type="predicted"/>
<keyword evidence="1" id="KW-1133">Transmembrane helix</keyword>
<organism evidence="2 3">
    <name type="scientific">Aspergillus campestris (strain IBT 28561)</name>
    <dbReference type="NCBI Taxonomy" id="1392248"/>
    <lineage>
        <taxon>Eukaryota</taxon>
        <taxon>Fungi</taxon>
        <taxon>Dikarya</taxon>
        <taxon>Ascomycota</taxon>
        <taxon>Pezizomycotina</taxon>
        <taxon>Eurotiomycetes</taxon>
        <taxon>Eurotiomycetidae</taxon>
        <taxon>Eurotiales</taxon>
        <taxon>Aspergillaceae</taxon>
        <taxon>Aspergillus</taxon>
        <taxon>Aspergillus subgen. Circumdati</taxon>
    </lineage>
</organism>
<dbReference type="VEuPathDB" id="FungiDB:P168DRAFT_50202"/>
<sequence>MYWRVGRELKKKKFAWYQHSFFFPFPPLSFSTFFDYFILFLFSLLFNLKSSSRIFSYFSRFFPPPSLTPVVSAGRKKFNIHRDPNLTLKQTR</sequence>